<keyword evidence="3" id="KW-1185">Reference proteome</keyword>
<evidence type="ECO:0000313" key="2">
    <source>
        <dbReference type="EMBL" id="GLR65536.1"/>
    </source>
</evidence>
<name>A0ABQ6A3T2_9PROT</name>
<comment type="caution">
    <text evidence="2">The sequence shown here is derived from an EMBL/GenBank/DDBJ whole genome shotgun (WGS) entry which is preliminary data.</text>
</comment>
<organism evidence="2 3">
    <name type="scientific">Acidocella aquatica</name>
    <dbReference type="NCBI Taxonomy" id="1922313"/>
    <lineage>
        <taxon>Bacteria</taxon>
        <taxon>Pseudomonadati</taxon>
        <taxon>Pseudomonadota</taxon>
        <taxon>Alphaproteobacteria</taxon>
        <taxon>Acetobacterales</taxon>
        <taxon>Acidocellaceae</taxon>
        <taxon>Acidocella</taxon>
    </lineage>
</organism>
<evidence type="ECO:0008006" key="4">
    <source>
        <dbReference type="Google" id="ProtNLM"/>
    </source>
</evidence>
<evidence type="ECO:0000313" key="3">
    <source>
        <dbReference type="Proteomes" id="UP001156641"/>
    </source>
</evidence>
<evidence type="ECO:0000256" key="1">
    <source>
        <dbReference type="SAM" id="SignalP"/>
    </source>
</evidence>
<accession>A0ABQ6A3T2</accession>
<feature type="signal peptide" evidence="1">
    <location>
        <begin position="1"/>
        <end position="20"/>
    </location>
</feature>
<feature type="chain" id="PRO_5045512683" description="Lipoprotein" evidence="1">
    <location>
        <begin position="21"/>
        <end position="289"/>
    </location>
</feature>
<protein>
    <recommendedName>
        <fullName evidence="4">Lipoprotein</fullName>
    </recommendedName>
</protein>
<proteinExistence type="predicted"/>
<dbReference type="PROSITE" id="PS51257">
    <property type="entry name" value="PROKAR_LIPOPROTEIN"/>
    <property type="match status" value="1"/>
</dbReference>
<gene>
    <name evidence="2" type="ORF">GCM10010909_02140</name>
</gene>
<dbReference type="RefSeq" id="WP_284256037.1">
    <property type="nucleotide sequence ID" value="NZ_BSOS01000005.1"/>
</dbReference>
<dbReference type="Proteomes" id="UP001156641">
    <property type="component" value="Unassembled WGS sequence"/>
</dbReference>
<reference evidence="3" key="1">
    <citation type="journal article" date="2019" name="Int. J. Syst. Evol. Microbiol.">
        <title>The Global Catalogue of Microorganisms (GCM) 10K type strain sequencing project: providing services to taxonomists for standard genome sequencing and annotation.</title>
        <authorList>
            <consortium name="The Broad Institute Genomics Platform"/>
            <consortium name="The Broad Institute Genome Sequencing Center for Infectious Disease"/>
            <person name="Wu L."/>
            <person name="Ma J."/>
        </authorList>
    </citation>
    <scope>NUCLEOTIDE SEQUENCE [LARGE SCALE GENOMIC DNA]</scope>
    <source>
        <strain evidence="3">NBRC 112502</strain>
    </source>
</reference>
<dbReference type="EMBL" id="BSOS01000005">
    <property type="protein sequence ID" value="GLR65536.1"/>
    <property type="molecule type" value="Genomic_DNA"/>
</dbReference>
<keyword evidence="1" id="KW-0732">Signal</keyword>
<sequence>MIKRLAVLLPLALAACGTLPEPFYGNPGPEGARLSIPPAPVLMVPPPAAASLLDAKSAPIYAKDLAAALVNYDIPSIAGAPMKGGWLLTTSASRNGDTITPAYVITGPDGKTYGNQNGAPIAAAAWSQGDPAALNNAATTDAQALSKTLTAINARIQGSNPQSLENRPPRIFIGPVTGAPGDGNHSLPLNLGRDLPGPDDVVVTNPAQADFTVTGNIVVTPGQNGQVMVELDWSVQDANHRKIGQVTQLHPLALADITPYWGDVAAAAATEAATGIQQVIANAVLKKGS</sequence>